<dbReference type="Proteomes" id="UP000886883">
    <property type="component" value="Unassembled WGS sequence"/>
</dbReference>
<name>A0A9D2MQN8_9FIRM</name>
<evidence type="ECO:0000313" key="2">
    <source>
        <dbReference type="EMBL" id="HJB89845.1"/>
    </source>
</evidence>
<reference evidence="2" key="1">
    <citation type="journal article" date="2021" name="PeerJ">
        <title>Extensive microbial diversity within the chicken gut microbiome revealed by metagenomics and culture.</title>
        <authorList>
            <person name="Gilroy R."/>
            <person name="Ravi A."/>
            <person name="Getino M."/>
            <person name="Pursley I."/>
            <person name="Horton D.L."/>
            <person name="Alikhan N.F."/>
            <person name="Baker D."/>
            <person name="Gharbi K."/>
            <person name="Hall N."/>
            <person name="Watson M."/>
            <person name="Adriaenssens E.M."/>
            <person name="Foster-Nyarko E."/>
            <person name="Jarju S."/>
            <person name="Secka A."/>
            <person name="Antonio M."/>
            <person name="Oren A."/>
            <person name="Chaudhuri R.R."/>
            <person name="La Ragione R."/>
            <person name="Hildebrand F."/>
            <person name="Pallen M.J."/>
        </authorList>
    </citation>
    <scope>NUCLEOTIDE SEQUENCE</scope>
    <source>
        <strain evidence="2">USAMLcec3-2134</strain>
    </source>
</reference>
<sequence>MRYLAGIDIGGTKCAVTVGKETGTGIEILYKEKFPTPDAPEEAVEKLVSVLREMLREHPEVNLSAVGVSCGSPLDSEKGLILCPPNLPNWDRIDVVTPFMEAFGVPAAVQNDANACALAEWLWGAGKGARNMVFLTFGTGLGAGLILDGKLYTGTNDMAGEAGHVRLAEDGPEGYGKRGSFEGFCSGGGIARAAVPRVKEWLAAGRTTAILDRGQAPEEVTTQDVGLAAQNGDELALSILRDTGRMLGRGLAMLMDLLNPQRIVIGSIFLRQEEILRGPMEEIIQREALSYTREVCEVVPAGLGEQLGDYAALSVAGNLLQKGMER</sequence>
<dbReference type="PANTHER" id="PTHR18964:SF149">
    <property type="entry name" value="BIFUNCTIONAL UDP-N-ACETYLGLUCOSAMINE 2-EPIMERASE_N-ACETYLMANNOSAMINE KINASE"/>
    <property type="match status" value="1"/>
</dbReference>
<dbReference type="EMBL" id="DWXE01000001">
    <property type="protein sequence ID" value="HJB89845.1"/>
    <property type="molecule type" value="Genomic_DNA"/>
</dbReference>
<comment type="similarity">
    <text evidence="1">Belongs to the ROK (NagC/XylR) family.</text>
</comment>
<protein>
    <submittedName>
        <fullName evidence="2">ROK family protein</fullName>
    </submittedName>
</protein>
<gene>
    <name evidence="2" type="ORF">H9763_00055</name>
</gene>
<dbReference type="InterPro" id="IPR043129">
    <property type="entry name" value="ATPase_NBD"/>
</dbReference>
<comment type="caution">
    <text evidence="2">The sequence shown here is derived from an EMBL/GenBank/DDBJ whole genome shotgun (WGS) entry which is preliminary data.</text>
</comment>
<dbReference type="PANTHER" id="PTHR18964">
    <property type="entry name" value="ROK (REPRESSOR, ORF, KINASE) FAMILY"/>
    <property type="match status" value="1"/>
</dbReference>
<dbReference type="InterPro" id="IPR000600">
    <property type="entry name" value="ROK"/>
</dbReference>
<dbReference type="Pfam" id="PF00480">
    <property type="entry name" value="ROK"/>
    <property type="match status" value="1"/>
</dbReference>
<dbReference type="AlphaFoldDB" id="A0A9D2MQN8"/>
<organism evidence="2 3">
    <name type="scientific">Candidatus Eisenbergiella merdigallinarum</name>
    <dbReference type="NCBI Taxonomy" id="2838552"/>
    <lineage>
        <taxon>Bacteria</taxon>
        <taxon>Bacillati</taxon>
        <taxon>Bacillota</taxon>
        <taxon>Clostridia</taxon>
        <taxon>Lachnospirales</taxon>
        <taxon>Lachnospiraceae</taxon>
        <taxon>Eisenbergiella</taxon>
    </lineage>
</organism>
<dbReference type="SUPFAM" id="SSF53067">
    <property type="entry name" value="Actin-like ATPase domain"/>
    <property type="match status" value="1"/>
</dbReference>
<evidence type="ECO:0000256" key="1">
    <source>
        <dbReference type="ARBA" id="ARBA00006479"/>
    </source>
</evidence>
<accession>A0A9D2MQN8</accession>
<evidence type="ECO:0000313" key="3">
    <source>
        <dbReference type="Proteomes" id="UP000886883"/>
    </source>
</evidence>
<dbReference type="Gene3D" id="3.30.420.40">
    <property type="match status" value="2"/>
</dbReference>
<proteinExistence type="inferred from homology"/>
<dbReference type="CDD" id="cd23763">
    <property type="entry name" value="ASKHA_ATPase_ROK"/>
    <property type="match status" value="1"/>
</dbReference>
<reference evidence="2" key="2">
    <citation type="submission" date="2021-04" db="EMBL/GenBank/DDBJ databases">
        <authorList>
            <person name="Gilroy R."/>
        </authorList>
    </citation>
    <scope>NUCLEOTIDE SEQUENCE</scope>
    <source>
        <strain evidence="2">USAMLcec3-2134</strain>
    </source>
</reference>